<dbReference type="PANTHER" id="PTHR30618">
    <property type="entry name" value="NCS1 FAMILY PURINE/PYRIMIDINE TRANSPORTER"/>
    <property type="match status" value="1"/>
</dbReference>
<dbReference type="VEuPathDB" id="FungiDB:jhhlp_001718"/>
<accession>A0A2N3NH14</accession>
<comment type="similarity">
    <text evidence="2">Belongs to the purine-cytosine permease (2.A.39) family.</text>
</comment>
<evidence type="ECO:0000256" key="2">
    <source>
        <dbReference type="ARBA" id="ARBA00008974"/>
    </source>
</evidence>
<evidence type="ECO:0000256" key="3">
    <source>
        <dbReference type="ARBA" id="ARBA00022692"/>
    </source>
</evidence>
<protein>
    <recommendedName>
        <fullName evidence="9">Uracil permease</fullName>
    </recommendedName>
</protein>
<feature type="transmembrane region" description="Helical" evidence="6">
    <location>
        <begin position="283"/>
        <end position="308"/>
    </location>
</feature>
<feature type="transmembrane region" description="Helical" evidence="6">
    <location>
        <begin position="208"/>
        <end position="231"/>
    </location>
</feature>
<sequence>MSPNIKVQKWVDKLACEAEPGLTTTQLMLTNHDLKPVEPARRQWGPWNFVGFWIADSFNINTWMISSSMIVGGLSWWQAWLCVWIGYAIAGCFICLTGRIGAVYHIGFPVVNRSSFGIWGSLWPVFNRAAMACVWYGVQAYIGGHCVYIMIRSIWKSWDRNTIPNTFSESSGTTTADWVSFFIFWLCSLPAIWFPVHKVRHLFTVKSYFVPVAGIAFLIWTVVRAGGIGPVVRQKASIHGSDLAWEFVKGVMSSIANFATLIVNDPDFTRFAGKPKDALWSQLFAIPIGFAVTSFIGIVVSSASVLIYPSEDGPIWDPLTLLEKYIDDGGSGQRFGVFVIAAAFSLAQLGTNIAANSVSAGTDMTALLPRFLNIRRGGYICAAIGLAMCPYTLLTSSNQFTLYLSSYSVFLSSIAGVMISDYYFVRKGYLDVKELYDARKTGPYYFTFGIHWRAYAAYISGILINVVGFAGAIGRDVPIGATYLYNVNFFGGFIVSSGMYWILCTVFPIPAVSEKWMEVGDAIDEVYVAYDSGSHDRDEEAGKVMYEISKDTLGKN</sequence>
<dbReference type="InParanoid" id="A0A2N3NH14"/>
<dbReference type="InterPro" id="IPR012681">
    <property type="entry name" value="NCS1"/>
</dbReference>
<keyword evidence="5 6" id="KW-0472">Membrane</keyword>
<feature type="transmembrane region" description="Helical" evidence="6">
    <location>
        <begin position="376"/>
        <end position="394"/>
    </location>
</feature>
<dbReference type="Pfam" id="PF02133">
    <property type="entry name" value="Transp_cyt_pur"/>
    <property type="match status" value="1"/>
</dbReference>
<dbReference type="AlphaFoldDB" id="A0A2N3NH14"/>
<dbReference type="GO" id="GO:0015205">
    <property type="term" value="F:nucleobase transmembrane transporter activity"/>
    <property type="evidence" value="ECO:0007669"/>
    <property type="project" value="TreeGrafter"/>
</dbReference>
<dbReference type="PANTHER" id="PTHR30618:SF2">
    <property type="entry name" value="ALLANTOIN PERMEASE-RELATED"/>
    <property type="match status" value="1"/>
</dbReference>
<comment type="subcellular location">
    <subcellularLocation>
        <location evidence="1">Membrane</location>
        <topology evidence="1">Multi-pass membrane protein</topology>
    </subcellularLocation>
</comment>
<comment type="caution">
    <text evidence="7">The sequence shown here is derived from an EMBL/GenBank/DDBJ whole genome shotgun (WGS) entry which is preliminary data.</text>
</comment>
<feature type="transmembrane region" description="Helical" evidence="6">
    <location>
        <begin position="178"/>
        <end position="196"/>
    </location>
</feature>
<feature type="transmembrane region" description="Helical" evidence="6">
    <location>
        <begin position="485"/>
        <end position="507"/>
    </location>
</feature>
<keyword evidence="8" id="KW-1185">Reference proteome</keyword>
<dbReference type="InterPro" id="IPR045225">
    <property type="entry name" value="Uracil/uridine/allantoin_perm"/>
</dbReference>
<feature type="transmembrane region" description="Helical" evidence="6">
    <location>
        <begin position="455"/>
        <end position="473"/>
    </location>
</feature>
<dbReference type="OrthoDB" id="2018619at2759"/>
<dbReference type="EMBL" id="NLAX01000005">
    <property type="protein sequence ID" value="PKS11730.1"/>
    <property type="molecule type" value="Genomic_DNA"/>
</dbReference>
<dbReference type="CDD" id="cd11482">
    <property type="entry name" value="SLC-NCS1sbd_NRT1-like"/>
    <property type="match status" value="1"/>
</dbReference>
<dbReference type="InterPro" id="IPR001248">
    <property type="entry name" value="Pur-cyt_permease"/>
</dbReference>
<reference evidence="7 8" key="1">
    <citation type="journal article" date="2017" name="G3 (Bethesda)">
        <title>First Draft Genome Sequence of the Pathogenic Fungus Lomentospora prolificans (Formerly Scedosporium prolificans).</title>
        <authorList>
            <person name="Luo R."/>
            <person name="Zimin A."/>
            <person name="Workman R."/>
            <person name="Fan Y."/>
            <person name="Pertea G."/>
            <person name="Grossman N."/>
            <person name="Wear M.P."/>
            <person name="Jia B."/>
            <person name="Miller H."/>
            <person name="Casadevall A."/>
            <person name="Timp W."/>
            <person name="Zhang S.X."/>
            <person name="Salzberg S.L."/>
        </authorList>
    </citation>
    <scope>NUCLEOTIDE SEQUENCE [LARGE SCALE GENOMIC DNA]</scope>
    <source>
        <strain evidence="7 8">JHH-5317</strain>
    </source>
</reference>
<dbReference type="Gene3D" id="1.10.4160.10">
    <property type="entry name" value="Hydantoin permease"/>
    <property type="match status" value="1"/>
</dbReference>
<feature type="transmembrane region" description="Helical" evidence="6">
    <location>
        <begin position="60"/>
        <end position="78"/>
    </location>
</feature>
<keyword evidence="3 6" id="KW-0812">Transmembrane</keyword>
<dbReference type="FunCoup" id="A0A2N3NH14">
    <property type="interactions" value="556"/>
</dbReference>
<feature type="transmembrane region" description="Helical" evidence="6">
    <location>
        <begin position="129"/>
        <end position="151"/>
    </location>
</feature>
<dbReference type="Proteomes" id="UP000233524">
    <property type="component" value="Unassembled WGS sequence"/>
</dbReference>
<gene>
    <name evidence="7" type="ORF">jhhlp_001718</name>
</gene>
<dbReference type="NCBIfam" id="TIGR00800">
    <property type="entry name" value="ncs1"/>
    <property type="match status" value="1"/>
</dbReference>
<feature type="transmembrane region" description="Helical" evidence="6">
    <location>
        <begin position="335"/>
        <end position="355"/>
    </location>
</feature>
<dbReference type="FunFam" id="1.10.4160.10:FF:000001">
    <property type="entry name" value="Uracil permease, putative"/>
    <property type="match status" value="1"/>
</dbReference>
<evidence type="ECO:0000313" key="8">
    <source>
        <dbReference type="Proteomes" id="UP000233524"/>
    </source>
</evidence>
<evidence type="ECO:0008006" key="9">
    <source>
        <dbReference type="Google" id="ProtNLM"/>
    </source>
</evidence>
<evidence type="ECO:0000313" key="7">
    <source>
        <dbReference type="EMBL" id="PKS11730.1"/>
    </source>
</evidence>
<evidence type="ECO:0000256" key="1">
    <source>
        <dbReference type="ARBA" id="ARBA00004141"/>
    </source>
</evidence>
<evidence type="ECO:0000256" key="5">
    <source>
        <dbReference type="ARBA" id="ARBA00023136"/>
    </source>
</evidence>
<feature type="transmembrane region" description="Helical" evidence="6">
    <location>
        <begin position="84"/>
        <end position="108"/>
    </location>
</feature>
<feature type="transmembrane region" description="Helical" evidence="6">
    <location>
        <begin position="400"/>
        <end position="425"/>
    </location>
</feature>
<dbReference type="GO" id="GO:0005886">
    <property type="term" value="C:plasma membrane"/>
    <property type="evidence" value="ECO:0007669"/>
    <property type="project" value="TreeGrafter"/>
</dbReference>
<evidence type="ECO:0000256" key="6">
    <source>
        <dbReference type="SAM" id="Phobius"/>
    </source>
</evidence>
<keyword evidence="4 6" id="KW-1133">Transmembrane helix</keyword>
<organism evidence="7 8">
    <name type="scientific">Lomentospora prolificans</name>
    <dbReference type="NCBI Taxonomy" id="41688"/>
    <lineage>
        <taxon>Eukaryota</taxon>
        <taxon>Fungi</taxon>
        <taxon>Dikarya</taxon>
        <taxon>Ascomycota</taxon>
        <taxon>Pezizomycotina</taxon>
        <taxon>Sordariomycetes</taxon>
        <taxon>Hypocreomycetidae</taxon>
        <taxon>Microascales</taxon>
        <taxon>Microascaceae</taxon>
        <taxon>Lomentospora</taxon>
    </lineage>
</organism>
<evidence type="ECO:0000256" key="4">
    <source>
        <dbReference type="ARBA" id="ARBA00022989"/>
    </source>
</evidence>
<name>A0A2N3NH14_9PEZI</name>
<proteinExistence type="inferred from homology"/>